<gene>
    <name evidence="1" type="ordered locus">TUZN_0853</name>
</gene>
<dbReference type="AlphaFoldDB" id="F2L5G8"/>
<evidence type="ECO:0000313" key="2">
    <source>
        <dbReference type="Proteomes" id="UP000008138"/>
    </source>
</evidence>
<proteinExistence type="predicted"/>
<sequence>MTLLVHPWRDLGRYVEIRLEEARYELELAEKFTREEMYRNAAGKAFQAWKSLMAALAAVHREALARHYPGAVRTRDGQAVARVDWLIAYMPSSKLREVAQRLRDVVDFDVVSLTDLALNLHEFQYNGVDREALLSRYTSLELAVEDLKLFLARCREVLQRIKT</sequence>
<evidence type="ECO:0000313" key="1">
    <source>
        <dbReference type="EMBL" id="AEA12339.1"/>
    </source>
</evidence>
<dbReference type="KEGG" id="tuz:TUZN_0853"/>
<name>F2L5G8_THEU7</name>
<dbReference type="GeneID" id="10360388"/>
<reference key="2">
    <citation type="submission" date="2011-03" db="EMBL/GenBank/DDBJ databases">
        <title>Complete genome sequence of the thermoacidophilic crenarchaeon Thermoproteus uzoniensis 768-20.</title>
        <authorList>
            <person name="Mardanov A.V."/>
            <person name="Gumerov V.M."/>
            <person name="Beletsky A.V."/>
            <person name="Prokofeva M.I."/>
            <person name="Bonch-Osmolovskaya E.A."/>
            <person name="Ravin N.V."/>
            <person name="Skryabin K.G."/>
        </authorList>
    </citation>
    <scope>NUCLEOTIDE SEQUENCE</scope>
    <source>
        <strain>768-20</strain>
    </source>
</reference>
<dbReference type="InterPro" id="IPR010268">
    <property type="entry name" value="PaREP1"/>
</dbReference>
<dbReference type="Pfam" id="PF05942">
    <property type="entry name" value="PaREP1"/>
    <property type="match status" value="1"/>
</dbReference>
<dbReference type="HOGENOM" id="CLU_118419_1_0_2"/>
<dbReference type="eggNOG" id="arCOG03709">
    <property type="taxonomic scope" value="Archaea"/>
</dbReference>
<organism evidence="1 2">
    <name type="scientific">Thermoproteus uzoniensis (strain 768-20)</name>
    <dbReference type="NCBI Taxonomy" id="999630"/>
    <lineage>
        <taxon>Archaea</taxon>
        <taxon>Thermoproteota</taxon>
        <taxon>Thermoprotei</taxon>
        <taxon>Thermoproteales</taxon>
        <taxon>Thermoproteaceae</taxon>
        <taxon>Thermoproteus</taxon>
    </lineage>
</organism>
<keyword evidence="2" id="KW-1185">Reference proteome</keyword>
<reference evidence="1 2" key="1">
    <citation type="journal article" date="2011" name="J. Bacteriol.">
        <title>Complete genome sequence of the thermoacidophilic crenarchaeon Thermoproteus uzoniensis 768-20.</title>
        <authorList>
            <person name="Mardanov A.V."/>
            <person name="Gumerov V.M."/>
            <person name="Beletsky A.V."/>
            <person name="Prokofeva M.I."/>
            <person name="Bonch-Osmolovskaya E.A."/>
            <person name="Ravin N.V."/>
            <person name="Skryabin K.G."/>
        </authorList>
    </citation>
    <scope>NUCLEOTIDE SEQUENCE [LARGE SCALE GENOMIC DNA]</scope>
    <source>
        <strain evidence="1 2">768-20</strain>
    </source>
</reference>
<dbReference type="Proteomes" id="UP000008138">
    <property type="component" value="Chromosome"/>
</dbReference>
<dbReference type="RefSeq" id="WP_013679675.1">
    <property type="nucleotide sequence ID" value="NC_015315.1"/>
</dbReference>
<accession>F2L5G8</accession>
<protein>
    <submittedName>
        <fullName evidence="1">PaREP1 domain containing protein</fullName>
    </submittedName>
</protein>
<dbReference type="OrthoDB" id="27131at2157"/>
<dbReference type="EMBL" id="CP002590">
    <property type="protein sequence ID" value="AEA12339.1"/>
    <property type="molecule type" value="Genomic_DNA"/>
</dbReference>